<dbReference type="Gene3D" id="1.10.150.240">
    <property type="entry name" value="Putative phosphatase, domain 2"/>
    <property type="match status" value="1"/>
</dbReference>
<dbReference type="Gene3D" id="3.40.50.1000">
    <property type="entry name" value="HAD superfamily/HAD-like"/>
    <property type="match status" value="1"/>
</dbReference>
<dbReference type="Proteomes" id="UP001595765">
    <property type="component" value="Unassembled WGS sequence"/>
</dbReference>
<dbReference type="InterPro" id="IPR051400">
    <property type="entry name" value="HAD-like_hydrolase"/>
</dbReference>
<evidence type="ECO:0000256" key="1">
    <source>
        <dbReference type="ARBA" id="ARBA00022801"/>
    </source>
</evidence>
<evidence type="ECO:0000313" key="3">
    <source>
        <dbReference type="EMBL" id="MFC4034782.1"/>
    </source>
</evidence>
<dbReference type="InterPro" id="IPR023214">
    <property type="entry name" value="HAD_sf"/>
</dbReference>
<dbReference type="InterPro" id="IPR023198">
    <property type="entry name" value="PGP-like_dom2"/>
</dbReference>
<keyword evidence="2" id="KW-0460">Magnesium</keyword>
<dbReference type="PANTHER" id="PTHR46470:SF4">
    <property type="entry name" value="5-AMINO-6-(5-PHOSPHO-D-RIBITYLAMINO)URACIL PHOSPHATASE YIGB"/>
    <property type="match status" value="1"/>
</dbReference>
<dbReference type="GO" id="GO:0016787">
    <property type="term" value="F:hydrolase activity"/>
    <property type="evidence" value="ECO:0007669"/>
    <property type="project" value="UniProtKB-KW"/>
</dbReference>
<proteinExistence type="predicted"/>
<accession>A0ABV8HUK5</accession>
<dbReference type="InterPro" id="IPR036412">
    <property type="entry name" value="HAD-like_sf"/>
</dbReference>
<comment type="caution">
    <text evidence="3">The sequence shown here is derived from an EMBL/GenBank/DDBJ whole genome shotgun (WGS) entry which is preliminary data.</text>
</comment>
<dbReference type="SFLD" id="SFLDS00003">
    <property type="entry name" value="Haloacid_Dehalogenase"/>
    <property type="match status" value="1"/>
</dbReference>
<dbReference type="SFLD" id="SFLDG01129">
    <property type="entry name" value="C1.5:_HAD__Beta-PGM__Phosphata"/>
    <property type="match status" value="1"/>
</dbReference>
<keyword evidence="4" id="KW-1185">Reference proteome</keyword>
<dbReference type="EMBL" id="JBHSBB010000018">
    <property type="protein sequence ID" value="MFC4034782.1"/>
    <property type="molecule type" value="Genomic_DNA"/>
</dbReference>
<evidence type="ECO:0000256" key="2">
    <source>
        <dbReference type="ARBA" id="ARBA00022842"/>
    </source>
</evidence>
<organism evidence="3 4">
    <name type="scientific">Streptomyces polygonati</name>
    <dbReference type="NCBI Taxonomy" id="1617087"/>
    <lineage>
        <taxon>Bacteria</taxon>
        <taxon>Bacillati</taxon>
        <taxon>Actinomycetota</taxon>
        <taxon>Actinomycetes</taxon>
        <taxon>Kitasatosporales</taxon>
        <taxon>Streptomycetaceae</taxon>
        <taxon>Streptomyces</taxon>
    </lineage>
</organism>
<dbReference type="PANTHER" id="PTHR46470">
    <property type="entry name" value="N-ACYLNEURAMINATE-9-PHOSPHATASE"/>
    <property type="match status" value="1"/>
</dbReference>
<protein>
    <submittedName>
        <fullName evidence="3">HAD family hydrolase</fullName>
    </submittedName>
</protein>
<keyword evidence="1 3" id="KW-0378">Hydrolase</keyword>
<evidence type="ECO:0000313" key="4">
    <source>
        <dbReference type="Proteomes" id="UP001595765"/>
    </source>
</evidence>
<name>A0ABV8HUK5_9ACTN</name>
<dbReference type="Pfam" id="PF00702">
    <property type="entry name" value="Hydrolase"/>
    <property type="match status" value="1"/>
</dbReference>
<gene>
    <name evidence="3" type="ORF">ACFO3J_25425</name>
</gene>
<reference evidence="4" key="1">
    <citation type="journal article" date="2019" name="Int. J. Syst. Evol. Microbiol.">
        <title>The Global Catalogue of Microorganisms (GCM) 10K type strain sequencing project: providing services to taxonomists for standard genome sequencing and annotation.</title>
        <authorList>
            <consortium name="The Broad Institute Genomics Platform"/>
            <consortium name="The Broad Institute Genome Sequencing Center for Infectious Disease"/>
            <person name="Wu L."/>
            <person name="Ma J."/>
        </authorList>
    </citation>
    <scope>NUCLEOTIDE SEQUENCE [LARGE SCALE GENOMIC DNA]</scope>
    <source>
        <strain evidence="4">CGMCC 4.7237</strain>
    </source>
</reference>
<sequence length="228" mass="25862">MDSQCLLVDGDDTLWENNIYFERAIEDFLDLMAHESLTRAELRGVLDEVETRNCAVYGYGARSFVRSLHDCYQQVHDQRASDDHGRVITELGDRILQQAPVVIADVRETLAYLRGRHRLILLTKGDYDEQAAKVEASGLRPLFEDVVIVEEKTTGTYTTVVEEAKADPDRTWMIGNSPKSDIIPALEAGLRAVYVPHPDTWVLERRPVPVAPDRLLSLVRFAELAEHF</sequence>
<dbReference type="RefSeq" id="WP_386433607.1">
    <property type="nucleotide sequence ID" value="NZ_JBHSBB010000018.1"/>
</dbReference>
<dbReference type="SUPFAM" id="SSF56784">
    <property type="entry name" value="HAD-like"/>
    <property type="match status" value="1"/>
</dbReference>